<evidence type="ECO:0000256" key="1">
    <source>
        <dbReference type="ARBA" id="ARBA00004123"/>
    </source>
</evidence>
<keyword evidence="5" id="KW-0539">Nucleus</keyword>
<comment type="similarity">
    <text evidence="2">Belongs to the SNF5 family.</text>
</comment>
<protein>
    <recommendedName>
        <fullName evidence="9">GATA-type domain-containing protein</fullName>
    </recommendedName>
</protein>
<accession>A0A2N3NH85</accession>
<dbReference type="InParanoid" id="A0A2N3NH85"/>
<proteinExistence type="inferred from homology"/>
<comment type="subcellular location">
    <subcellularLocation>
        <location evidence="1">Nucleus</location>
    </subcellularLocation>
</comment>
<dbReference type="GO" id="GO:0000228">
    <property type="term" value="C:nuclear chromosome"/>
    <property type="evidence" value="ECO:0007669"/>
    <property type="project" value="InterPro"/>
</dbReference>
<reference evidence="7 8" key="1">
    <citation type="journal article" date="2017" name="G3 (Bethesda)">
        <title>First Draft Genome Sequence of the Pathogenic Fungus Lomentospora prolificans (Formerly Scedosporium prolificans).</title>
        <authorList>
            <person name="Luo R."/>
            <person name="Zimin A."/>
            <person name="Workman R."/>
            <person name="Fan Y."/>
            <person name="Pertea G."/>
            <person name="Grossman N."/>
            <person name="Wear M.P."/>
            <person name="Jia B."/>
            <person name="Miller H."/>
            <person name="Casadevall A."/>
            <person name="Timp W."/>
            <person name="Zhang S.X."/>
            <person name="Salzberg S.L."/>
        </authorList>
    </citation>
    <scope>NUCLEOTIDE SEQUENCE [LARGE SCALE GENOMIC DNA]</scope>
    <source>
        <strain evidence="7 8">JHH-5317</strain>
    </source>
</reference>
<dbReference type="Proteomes" id="UP000233524">
    <property type="component" value="Unassembled WGS sequence"/>
</dbReference>
<evidence type="ECO:0000256" key="2">
    <source>
        <dbReference type="ARBA" id="ARBA00010239"/>
    </source>
</evidence>
<dbReference type="Pfam" id="PF04855">
    <property type="entry name" value="SNF5"/>
    <property type="match status" value="1"/>
</dbReference>
<dbReference type="InterPro" id="IPR006939">
    <property type="entry name" value="SNF5"/>
</dbReference>
<feature type="compositionally biased region" description="Gly residues" evidence="6">
    <location>
        <begin position="522"/>
        <end position="538"/>
    </location>
</feature>
<feature type="compositionally biased region" description="Basic and acidic residues" evidence="6">
    <location>
        <begin position="105"/>
        <end position="125"/>
    </location>
</feature>
<evidence type="ECO:0000256" key="4">
    <source>
        <dbReference type="ARBA" id="ARBA00023163"/>
    </source>
</evidence>
<dbReference type="PANTHER" id="PTHR10019">
    <property type="entry name" value="SNF5"/>
    <property type="match status" value="1"/>
</dbReference>
<keyword evidence="3" id="KW-0805">Transcription regulation</keyword>
<evidence type="ECO:0000256" key="6">
    <source>
        <dbReference type="SAM" id="MobiDB-lite"/>
    </source>
</evidence>
<evidence type="ECO:0000313" key="7">
    <source>
        <dbReference type="EMBL" id="PKS11795.1"/>
    </source>
</evidence>
<gene>
    <name evidence="7" type="ORF">jhhlp_001088</name>
</gene>
<feature type="compositionally biased region" description="Polar residues" evidence="6">
    <location>
        <begin position="512"/>
        <end position="521"/>
    </location>
</feature>
<evidence type="ECO:0008006" key="9">
    <source>
        <dbReference type="Google" id="ProtNLM"/>
    </source>
</evidence>
<dbReference type="OrthoDB" id="10258327at2759"/>
<evidence type="ECO:0000256" key="5">
    <source>
        <dbReference type="ARBA" id="ARBA00023242"/>
    </source>
</evidence>
<name>A0A2N3NH85_9PEZI</name>
<feature type="region of interest" description="Disordered" evidence="6">
    <location>
        <begin position="493"/>
        <end position="539"/>
    </location>
</feature>
<feature type="region of interest" description="Disordered" evidence="6">
    <location>
        <begin position="82"/>
        <end position="127"/>
    </location>
</feature>
<dbReference type="AlphaFoldDB" id="A0A2N3NH85"/>
<keyword evidence="8" id="KW-1185">Reference proteome</keyword>
<sequence>MEDIQDLQGLTLEDIRKLDNDAPDDLIEQVLPARPQASLTTLAPRFRIYNNSMLMPNIPSSTSGPIARTTKRGTTIINYAEDGFDDLDDDDDDSRRRPTGLRSARRGDDSAAKQDFSDKVGKEANEPVEVDGQWREWMLRTKMLRSDRQGAAQSDLPLTLIPIRIDVEVPSFMPQPPFPLPPNGYDPSLPQFRPQEMTPPYRLRDFFLWNLHEALITTDQFAMTLVQDLDLPNARFLASEISRQIRTQLEEYAGVALHPLFHAQRDPNDAMQRTAIPSKSGANTPAPANNPRLEQREVGVSTPVLSNAPAPEITAKATTVTHDNDDLNPDDAYRCIISLNITLGSTLYTDKFEWSLLHPPGMADAFAKQTCADLGLHGEWVPAITHGIYEAVLKLKKEACESGGVVGGWGGLQQEIANDSTHGAEAGVRYDPENLGADWQPNFEVLTKEEMEKREGDHERQLRRLRRETARFSSTSGLVGGVPFSGFGTMVEAEEERMGRGERNKKKRRQTLRSLSPQRSGTPGGRGTPDVGYGGGGSSSLMDVERENWRCSQCCVRGSCVWAVRDGPAGLRTLCHNCGYLYERDKRLPFLMKNLHRNDQRIV</sequence>
<dbReference type="STRING" id="41688.A0A2N3NH85"/>
<feature type="compositionally biased region" description="Acidic residues" evidence="6">
    <location>
        <begin position="82"/>
        <end position="92"/>
    </location>
</feature>
<dbReference type="VEuPathDB" id="FungiDB:jhhlp_001088"/>
<evidence type="ECO:0000313" key="8">
    <source>
        <dbReference type="Proteomes" id="UP000233524"/>
    </source>
</evidence>
<keyword evidence="4" id="KW-0804">Transcription</keyword>
<evidence type="ECO:0000256" key="3">
    <source>
        <dbReference type="ARBA" id="ARBA00023015"/>
    </source>
</evidence>
<dbReference type="GO" id="GO:0006338">
    <property type="term" value="P:chromatin remodeling"/>
    <property type="evidence" value="ECO:0007669"/>
    <property type="project" value="InterPro"/>
</dbReference>
<comment type="caution">
    <text evidence="7">The sequence shown here is derived from an EMBL/GenBank/DDBJ whole genome shotgun (WGS) entry which is preliminary data.</text>
</comment>
<organism evidence="7 8">
    <name type="scientific">Lomentospora prolificans</name>
    <dbReference type="NCBI Taxonomy" id="41688"/>
    <lineage>
        <taxon>Eukaryota</taxon>
        <taxon>Fungi</taxon>
        <taxon>Dikarya</taxon>
        <taxon>Ascomycota</taxon>
        <taxon>Pezizomycotina</taxon>
        <taxon>Sordariomycetes</taxon>
        <taxon>Hypocreomycetidae</taxon>
        <taxon>Microascales</taxon>
        <taxon>Microascaceae</taxon>
        <taxon>Lomentospora</taxon>
    </lineage>
</organism>
<dbReference type="EMBL" id="NLAX01000004">
    <property type="protein sequence ID" value="PKS11795.1"/>
    <property type="molecule type" value="Genomic_DNA"/>
</dbReference>